<feature type="domain" description="Chromo" evidence="3">
    <location>
        <begin position="301"/>
        <end position="358"/>
    </location>
</feature>
<reference evidence="4 5" key="1">
    <citation type="journal article" date="2018" name="PLoS Pathog.">
        <title>Evolution of structural diversity of trichothecenes, a family of toxins produced by plant pathogenic and entomopathogenic fungi.</title>
        <authorList>
            <person name="Proctor R.H."/>
            <person name="McCormick S.P."/>
            <person name="Kim H.S."/>
            <person name="Cardoza R.E."/>
            <person name="Stanley A.M."/>
            <person name="Lindo L."/>
            <person name="Kelly A."/>
            <person name="Brown D.W."/>
            <person name="Lee T."/>
            <person name="Vaughan M.M."/>
            <person name="Alexander N.J."/>
            <person name="Busman M."/>
            <person name="Gutierrez S."/>
        </authorList>
    </citation>
    <scope>NUCLEOTIDE SEQUENCE [LARGE SCALE GENOMIC DNA]</scope>
    <source>
        <strain evidence="4 5">NRRL 13405</strain>
    </source>
</reference>
<feature type="compositionally biased region" description="Basic residues" evidence="2">
    <location>
        <begin position="130"/>
        <end position="139"/>
    </location>
</feature>
<dbReference type="Gene3D" id="2.40.50.40">
    <property type="match status" value="1"/>
</dbReference>
<evidence type="ECO:0000256" key="2">
    <source>
        <dbReference type="SAM" id="MobiDB-lite"/>
    </source>
</evidence>
<feature type="compositionally biased region" description="Acidic residues" evidence="2">
    <location>
        <begin position="202"/>
        <end position="211"/>
    </location>
</feature>
<dbReference type="AlphaFoldDB" id="A0A395MQT2"/>
<dbReference type="InterPro" id="IPR023780">
    <property type="entry name" value="Chromo_domain"/>
</dbReference>
<dbReference type="Pfam" id="PF00385">
    <property type="entry name" value="Chromo"/>
    <property type="match status" value="1"/>
</dbReference>
<protein>
    <submittedName>
        <fullName evidence="4">Chromo domain-containingprotein</fullName>
    </submittedName>
</protein>
<dbReference type="EMBL" id="PXXK01000150">
    <property type="protein sequence ID" value="RFN50107.1"/>
    <property type="molecule type" value="Genomic_DNA"/>
</dbReference>
<feature type="compositionally biased region" description="Polar residues" evidence="2">
    <location>
        <begin position="225"/>
        <end position="253"/>
    </location>
</feature>
<feature type="region of interest" description="Disordered" evidence="2">
    <location>
        <begin position="354"/>
        <end position="392"/>
    </location>
</feature>
<feature type="region of interest" description="Disordered" evidence="2">
    <location>
        <begin position="192"/>
        <end position="304"/>
    </location>
</feature>
<evidence type="ECO:0000256" key="1">
    <source>
        <dbReference type="ARBA" id="ARBA00011353"/>
    </source>
</evidence>
<gene>
    <name evidence="4" type="ORF">FIE12Z_5635</name>
</gene>
<comment type="caution">
    <text evidence="4">The sequence shown here is derived from an EMBL/GenBank/DDBJ whole genome shotgun (WGS) entry which is preliminary data.</text>
</comment>
<evidence type="ECO:0000313" key="4">
    <source>
        <dbReference type="EMBL" id="RFN50107.1"/>
    </source>
</evidence>
<name>A0A395MQT2_9HYPO</name>
<dbReference type="GO" id="GO:0006338">
    <property type="term" value="P:chromatin remodeling"/>
    <property type="evidence" value="ECO:0007669"/>
    <property type="project" value="UniProtKB-ARBA"/>
</dbReference>
<dbReference type="SMART" id="SM00298">
    <property type="entry name" value="CHROMO"/>
    <property type="match status" value="1"/>
</dbReference>
<evidence type="ECO:0000259" key="3">
    <source>
        <dbReference type="SMART" id="SM00298"/>
    </source>
</evidence>
<evidence type="ECO:0000313" key="5">
    <source>
        <dbReference type="Proteomes" id="UP000265631"/>
    </source>
</evidence>
<sequence length="457" mass="51188">MDVIQDQPTKSRIKVCIPERPRDYVPGSGPPLQPISLLPPKDSTAYILERIILPSPPGVVAADGNPLPRRMTYIVTWSDLPAAQMLVPAMDILDYVSPRELEEWEFKNTEEQMENEAIQKQQIQAGEAPKKKRGRPPKHSKIETAVVAPDEEETMVRGAMTIQTPTKDRLQDFEGLSDEDSIPVGTLQWETTGESAGAGEQGFDDGGEDFDNTPVAQSDMLHPLNKTTFNGLPNLRPTTENKSSSQCSISQTPVPLPPQAFMTKSEKQKSVAAEEEPEAELEPEPEPEPEPEAEPEAEQADWEVKRIEDMNIYDVEGGQVRYFKVRWEGDWPPDQNPTWEPEDNLPAQLIRNYLKRGKRKRTGSGTPKRPAAAQPAVAPSYPKKKSMKQTTLSWGVPAKQYKSVSEAFEGFEEDELGLPLREAPVEEEQDDELFVVEEPPVKKSRMKTWVGNNLDLD</sequence>
<dbReference type="SUPFAM" id="SSF54160">
    <property type="entry name" value="Chromo domain-like"/>
    <property type="match status" value="1"/>
</dbReference>
<feature type="region of interest" description="Disordered" evidence="2">
    <location>
        <begin position="112"/>
        <end position="141"/>
    </location>
</feature>
<organism evidence="4 5">
    <name type="scientific">Fusarium flagelliforme</name>
    <dbReference type="NCBI Taxonomy" id="2675880"/>
    <lineage>
        <taxon>Eukaryota</taxon>
        <taxon>Fungi</taxon>
        <taxon>Dikarya</taxon>
        <taxon>Ascomycota</taxon>
        <taxon>Pezizomycotina</taxon>
        <taxon>Sordariomycetes</taxon>
        <taxon>Hypocreomycetidae</taxon>
        <taxon>Hypocreales</taxon>
        <taxon>Nectriaceae</taxon>
        <taxon>Fusarium</taxon>
        <taxon>Fusarium incarnatum-equiseti species complex</taxon>
    </lineage>
</organism>
<dbReference type="CDD" id="cd00024">
    <property type="entry name" value="CD_CSD"/>
    <property type="match status" value="1"/>
</dbReference>
<dbReference type="OrthoDB" id="3543857at2759"/>
<dbReference type="STRING" id="2594813.A0A395MQT2"/>
<proteinExistence type="predicted"/>
<keyword evidence="5" id="KW-1185">Reference proteome</keyword>
<dbReference type="Proteomes" id="UP000265631">
    <property type="component" value="Unassembled WGS sequence"/>
</dbReference>
<comment type="subunit">
    <text evidence="1">Component of the NuA4 histone acetyltransferase complex.</text>
</comment>
<accession>A0A395MQT2</accession>
<dbReference type="InterPro" id="IPR000953">
    <property type="entry name" value="Chromo/chromo_shadow_dom"/>
</dbReference>
<feature type="compositionally biased region" description="Acidic residues" evidence="2">
    <location>
        <begin position="273"/>
        <end position="301"/>
    </location>
</feature>
<dbReference type="InterPro" id="IPR016197">
    <property type="entry name" value="Chromo-like_dom_sf"/>
</dbReference>